<keyword evidence="1" id="KW-0472">Membrane</keyword>
<dbReference type="AlphaFoldDB" id="A0AB39MJ49"/>
<name>A0AB39MJ49_9ACTN</name>
<reference evidence="2" key="1">
    <citation type="submission" date="2024-07" db="EMBL/GenBank/DDBJ databases">
        <authorList>
            <person name="Yu S.T."/>
        </authorList>
    </citation>
    <scope>NUCLEOTIDE SEQUENCE</scope>
    <source>
        <strain evidence="2">R08</strain>
    </source>
</reference>
<dbReference type="EMBL" id="CP163431">
    <property type="protein sequence ID" value="XDQ06405.1"/>
    <property type="molecule type" value="Genomic_DNA"/>
</dbReference>
<organism evidence="2">
    <name type="scientific">Streptomyces sp. R08</name>
    <dbReference type="NCBI Taxonomy" id="3238624"/>
    <lineage>
        <taxon>Bacteria</taxon>
        <taxon>Bacillati</taxon>
        <taxon>Actinomycetota</taxon>
        <taxon>Actinomycetes</taxon>
        <taxon>Kitasatosporales</taxon>
        <taxon>Streptomycetaceae</taxon>
        <taxon>Streptomyces</taxon>
    </lineage>
</organism>
<evidence type="ECO:0008006" key="3">
    <source>
        <dbReference type="Google" id="ProtNLM"/>
    </source>
</evidence>
<feature type="transmembrane region" description="Helical" evidence="1">
    <location>
        <begin position="21"/>
        <end position="39"/>
    </location>
</feature>
<accession>A0AB39MJ49</accession>
<keyword evidence="1" id="KW-0812">Transmembrane</keyword>
<sequence length="42" mass="4695">MSYPKYHAKPHQRPTPGRTSPVVYVLLITVPAVIAIVALRPR</sequence>
<evidence type="ECO:0000256" key="1">
    <source>
        <dbReference type="SAM" id="Phobius"/>
    </source>
</evidence>
<protein>
    <recommendedName>
        <fullName evidence="3">Proline-rich protein</fullName>
    </recommendedName>
</protein>
<evidence type="ECO:0000313" key="2">
    <source>
        <dbReference type="EMBL" id="XDQ06405.1"/>
    </source>
</evidence>
<gene>
    <name evidence="2" type="ORF">AB5J58_42305</name>
</gene>
<proteinExistence type="predicted"/>
<keyword evidence="1" id="KW-1133">Transmembrane helix</keyword>
<dbReference type="RefSeq" id="WP_328826931.1">
    <property type="nucleotide sequence ID" value="NZ_CP163431.1"/>
</dbReference>